<organism evidence="2 3">
    <name type="scientific">Candidatus Thiothrix singaporensis</name>
    <dbReference type="NCBI Taxonomy" id="2799669"/>
    <lineage>
        <taxon>Bacteria</taxon>
        <taxon>Pseudomonadati</taxon>
        <taxon>Pseudomonadota</taxon>
        <taxon>Gammaproteobacteria</taxon>
        <taxon>Thiotrichales</taxon>
        <taxon>Thiotrichaceae</taxon>
        <taxon>Thiothrix</taxon>
    </lineage>
</organism>
<dbReference type="EMBL" id="CP059265">
    <property type="protein sequence ID" value="QLQ31381.1"/>
    <property type="molecule type" value="Genomic_DNA"/>
</dbReference>
<dbReference type="Proteomes" id="UP000510621">
    <property type="component" value="Chromosome"/>
</dbReference>
<protein>
    <submittedName>
        <fullName evidence="2">Uncharacterized protein</fullName>
    </submittedName>
</protein>
<name>A0A7L6AQI6_9GAMM</name>
<evidence type="ECO:0000256" key="1">
    <source>
        <dbReference type="SAM" id="MobiDB-lite"/>
    </source>
</evidence>
<dbReference type="KEGG" id="this:HZT40_06965"/>
<accession>A0A7L6AQI6</accession>
<reference evidence="2" key="1">
    <citation type="submission" date="2020-06" db="EMBL/GenBank/DDBJ databases">
        <title>Analysis procedures for assessing recovery of high quality, complete, closed genomes from Nanopore long read metagenome sequencing.</title>
        <authorList>
            <person name="Bessarab I."/>
            <person name="Arumugam K."/>
            <person name="Haryono M."/>
            <person name="Liu X."/>
            <person name="Roy S."/>
            <person name="Zuniga-Montanez R.E."/>
            <person name="Qiu G."/>
            <person name="Drautz-Moses D.I."/>
            <person name="Law Y.Y."/>
            <person name="Wuertz S."/>
            <person name="Lauro F.M."/>
            <person name="Huson D.H."/>
            <person name="Williams R.B."/>
        </authorList>
    </citation>
    <scope>NUCLEOTIDE SEQUENCE [LARGE SCALE GENOMIC DNA]</scope>
    <source>
        <strain evidence="2">SSD2</strain>
    </source>
</reference>
<gene>
    <name evidence="2" type="ORF">HZT40_06965</name>
</gene>
<evidence type="ECO:0000313" key="3">
    <source>
        <dbReference type="Proteomes" id="UP000510621"/>
    </source>
</evidence>
<sequence length="85" mass="9812">MESFNWLDSLEHLANQLRGRHKSIEYITVLNRMLQEHTPWMERDDAPKQLAVALAKLITEGRWRVQPKEEKNGNLDGGGSECPIN</sequence>
<evidence type="ECO:0000313" key="2">
    <source>
        <dbReference type="EMBL" id="QLQ31381.1"/>
    </source>
</evidence>
<feature type="region of interest" description="Disordered" evidence="1">
    <location>
        <begin position="65"/>
        <end position="85"/>
    </location>
</feature>
<feature type="compositionally biased region" description="Gly residues" evidence="1">
    <location>
        <begin position="75"/>
        <end position="85"/>
    </location>
</feature>
<keyword evidence="3" id="KW-1185">Reference proteome</keyword>
<proteinExistence type="predicted"/>
<dbReference type="AlphaFoldDB" id="A0A7L6AQI6"/>